<evidence type="ECO:0000256" key="2">
    <source>
        <dbReference type="ARBA" id="ARBA00022525"/>
    </source>
</evidence>
<keyword evidence="3" id="KW-1015">Disulfide bond</keyword>
<dbReference type="PANTHER" id="PTHR11551:SF13">
    <property type="entry name" value="INSULIN-LIKE GROWTH FACTOR-BINDING PROTEIN 2"/>
    <property type="match status" value="1"/>
</dbReference>
<gene>
    <name evidence="11" type="primary">LOC116937972</name>
</gene>
<name>A0AAJ7SKZ8_PETMA</name>
<dbReference type="InterPro" id="IPR009030">
    <property type="entry name" value="Growth_fac_rcpt_cys_sf"/>
</dbReference>
<dbReference type="Proteomes" id="UP001318040">
    <property type="component" value="Chromosome 4"/>
</dbReference>
<feature type="chain" id="PRO_5042537302" evidence="7">
    <location>
        <begin position="27"/>
        <end position="338"/>
    </location>
</feature>
<dbReference type="Pfam" id="PF00086">
    <property type="entry name" value="Thyroglobulin_1"/>
    <property type="match status" value="1"/>
</dbReference>
<comment type="subcellular location">
    <subcellularLocation>
        <location evidence="1">Secreted</location>
    </subcellularLocation>
</comment>
<evidence type="ECO:0000313" key="11">
    <source>
        <dbReference type="RefSeq" id="XP_032801029.1"/>
    </source>
</evidence>
<evidence type="ECO:0000256" key="7">
    <source>
        <dbReference type="SAM" id="SignalP"/>
    </source>
</evidence>
<evidence type="ECO:0000313" key="10">
    <source>
        <dbReference type="Proteomes" id="UP001318040"/>
    </source>
</evidence>
<evidence type="ECO:0000256" key="4">
    <source>
        <dbReference type="ARBA" id="ARBA00023183"/>
    </source>
</evidence>
<dbReference type="AlphaFoldDB" id="A0AAJ7SKZ8"/>
<dbReference type="GO" id="GO:0043567">
    <property type="term" value="P:regulation of insulin-like growth factor receptor signaling pathway"/>
    <property type="evidence" value="ECO:0007669"/>
    <property type="project" value="TreeGrafter"/>
</dbReference>
<feature type="region of interest" description="Disordered" evidence="6">
    <location>
        <begin position="204"/>
        <end position="225"/>
    </location>
</feature>
<evidence type="ECO:0000259" key="9">
    <source>
        <dbReference type="PROSITE" id="PS51323"/>
    </source>
</evidence>
<reference evidence="11" key="1">
    <citation type="submission" date="2025-08" db="UniProtKB">
        <authorList>
            <consortium name="RefSeq"/>
        </authorList>
    </citation>
    <scope>IDENTIFICATION</scope>
    <source>
        <tissue evidence="11">Sperm</tissue>
    </source>
</reference>
<protein>
    <submittedName>
        <fullName evidence="11">Insulin-like growth factor-binding protein 2</fullName>
    </submittedName>
</protein>
<comment type="caution">
    <text evidence="5">Lacks conserved residue(s) required for the propagation of feature annotation.</text>
</comment>
<accession>A0AAJ7SKZ8</accession>
<feature type="region of interest" description="Disordered" evidence="6">
    <location>
        <begin position="116"/>
        <end position="144"/>
    </location>
</feature>
<evidence type="ECO:0000256" key="3">
    <source>
        <dbReference type="ARBA" id="ARBA00023157"/>
    </source>
</evidence>
<feature type="signal peptide" evidence="7">
    <location>
        <begin position="1"/>
        <end position="26"/>
    </location>
</feature>
<keyword evidence="7" id="KW-0732">Signal</keyword>
<dbReference type="SMART" id="SM00211">
    <property type="entry name" value="TY"/>
    <property type="match status" value="1"/>
</dbReference>
<dbReference type="KEGG" id="pmrn:116937972"/>
<keyword evidence="10" id="KW-1185">Reference proteome</keyword>
<feature type="domain" description="Thyroglobulin type-1" evidence="8">
    <location>
        <begin position="224"/>
        <end position="306"/>
    </location>
</feature>
<dbReference type="Gene3D" id="4.10.40.20">
    <property type="match status" value="1"/>
</dbReference>
<dbReference type="SUPFAM" id="SSF57610">
    <property type="entry name" value="Thyroglobulin type-1 domain"/>
    <property type="match status" value="1"/>
</dbReference>
<feature type="region of interest" description="Disordered" evidence="6">
    <location>
        <begin position="294"/>
        <end position="338"/>
    </location>
</feature>
<dbReference type="PRINTS" id="PR01976">
    <property type="entry name" value="IGFBPFAMILY"/>
</dbReference>
<dbReference type="Gene3D" id="4.10.800.10">
    <property type="entry name" value="Thyroglobulin type-1"/>
    <property type="match status" value="1"/>
</dbReference>
<dbReference type="GeneID" id="116937972"/>
<dbReference type="RefSeq" id="XP_032801029.1">
    <property type="nucleotide sequence ID" value="XM_032945138.1"/>
</dbReference>
<keyword evidence="2" id="KW-0964">Secreted</keyword>
<evidence type="ECO:0000256" key="6">
    <source>
        <dbReference type="SAM" id="MobiDB-lite"/>
    </source>
</evidence>
<dbReference type="GO" id="GO:0031994">
    <property type="term" value="F:insulin-like growth factor I binding"/>
    <property type="evidence" value="ECO:0007669"/>
    <property type="project" value="TreeGrafter"/>
</dbReference>
<dbReference type="SUPFAM" id="SSF57184">
    <property type="entry name" value="Growth factor receptor domain"/>
    <property type="match status" value="1"/>
</dbReference>
<evidence type="ECO:0000259" key="8">
    <source>
        <dbReference type="PROSITE" id="PS51162"/>
    </source>
</evidence>
<dbReference type="PROSITE" id="PS51162">
    <property type="entry name" value="THYROGLOBULIN_1_2"/>
    <property type="match status" value="1"/>
</dbReference>
<dbReference type="PROSITE" id="PS00222">
    <property type="entry name" value="IGFBP_N_1"/>
    <property type="match status" value="1"/>
</dbReference>
<evidence type="ECO:0000256" key="1">
    <source>
        <dbReference type="ARBA" id="ARBA00004613"/>
    </source>
</evidence>
<dbReference type="InterPro" id="IPR017891">
    <property type="entry name" value="Insulin_GF-bd_Cys-rich_CS"/>
</dbReference>
<keyword evidence="4" id="KW-0340">Growth factor binding</keyword>
<dbReference type="PANTHER" id="PTHR11551">
    <property type="entry name" value="INSULIN-LIKE GROWTH FACTOR BINDING PROTEIN"/>
    <property type="match status" value="1"/>
</dbReference>
<dbReference type="Pfam" id="PF00219">
    <property type="entry name" value="IGFBP"/>
    <property type="match status" value="1"/>
</dbReference>
<feature type="compositionally biased region" description="Basic and acidic residues" evidence="6">
    <location>
        <begin position="128"/>
        <end position="137"/>
    </location>
</feature>
<dbReference type="GO" id="GO:0005615">
    <property type="term" value="C:extracellular space"/>
    <property type="evidence" value="ECO:0007669"/>
    <property type="project" value="TreeGrafter"/>
</dbReference>
<feature type="compositionally biased region" description="Pro residues" evidence="6">
    <location>
        <begin position="329"/>
        <end position="338"/>
    </location>
</feature>
<dbReference type="SMART" id="SM00121">
    <property type="entry name" value="IB"/>
    <property type="match status" value="1"/>
</dbReference>
<dbReference type="InterPro" id="IPR022321">
    <property type="entry name" value="IGFBP_1-6_chordata"/>
</dbReference>
<evidence type="ECO:0000256" key="5">
    <source>
        <dbReference type="PROSITE-ProRule" id="PRU00500"/>
    </source>
</evidence>
<organism evidence="10 11">
    <name type="scientific">Petromyzon marinus</name>
    <name type="common">Sea lamprey</name>
    <dbReference type="NCBI Taxonomy" id="7757"/>
    <lineage>
        <taxon>Eukaryota</taxon>
        <taxon>Metazoa</taxon>
        <taxon>Chordata</taxon>
        <taxon>Craniata</taxon>
        <taxon>Vertebrata</taxon>
        <taxon>Cyclostomata</taxon>
        <taxon>Hyperoartia</taxon>
        <taxon>Petromyzontiformes</taxon>
        <taxon>Petromyzontidae</taxon>
        <taxon>Petromyzon</taxon>
    </lineage>
</organism>
<proteinExistence type="predicted"/>
<feature type="domain" description="IGFBP N-terminal" evidence="9">
    <location>
        <begin position="31"/>
        <end position="114"/>
    </location>
</feature>
<sequence>MALLAMRSCWALVALAALAAWRPGPGVRADGAFRCPTCTQERISRCPPAPPTSECVELVREPGCGCCSACALVEGAPCGVYTARCGFGLRCVPRGGTERPLHELIEGLGHCVRAGDAGGPTAEADTAGAERGDLGEHDEAEESHEVSAGVAHGWHGGRGRAPPAPQSPVVAAIAPPRTKPLQSAKADAVERSLHKAQENARFLGRPNGMKEDPFGIRPLNKKTPSQCQTELEQVLTRLGMLQLSDRDKSPEGLYPMRIPNCDRRGLYISKQCKPSLDGRRGECWCVDPYTGRQVTGSPVLRGDPDCQRFLTPTRAGRDDPPSGAAAKTKPPPTRPPPA</sequence>
<dbReference type="FunFam" id="4.10.40.20:FF:000001">
    <property type="entry name" value="Insulin-like growth factor binding protein 5"/>
    <property type="match status" value="1"/>
</dbReference>
<dbReference type="InterPro" id="IPR036857">
    <property type="entry name" value="Thyroglobulin_1_sf"/>
</dbReference>
<dbReference type="GO" id="GO:0031995">
    <property type="term" value="F:insulin-like growth factor II binding"/>
    <property type="evidence" value="ECO:0007669"/>
    <property type="project" value="TreeGrafter"/>
</dbReference>
<dbReference type="InterPro" id="IPR000867">
    <property type="entry name" value="IGFBP-like"/>
</dbReference>
<dbReference type="InterPro" id="IPR000716">
    <property type="entry name" value="Thyroglobulin_1"/>
</dbReference>
<dbReference type="PROSITE" id="PS51323">
    <property type="entry name" value="IGFBP_N_2"/>
    <property type="match status" value="1"/>
</dbReference>
<dbReference type="CDD" id="cd00191">
    <property type="entry name" value="TY"/>
    <property type="match status" value="1"/>
</dbReference>